<dbReference type="GO" id="GO:0007023">
    <property type="term" value="P:post-chaperonin tubulin folding pathway"/>
    <property type="evidence" value="ECO:0007669"/>
    <property type="project" value="InterPro"/>
</dbReference>
<dbReference type="InterPro" id="IPR011989">
    <property type="entry name" value="ARM-like"/>
</dbReference>
<sequence>MDAPEQDWDIKLQKVSSDLIADFGRSLPGFLRKPNGKLRSRVRTGETTRLTSTLLDPFQELPQLLDPHLPRWLPLLASSYLEHLYSQGHRRTRLSRVSTARSQLLETLPAAICKLLYTLAKVRGPAVILRFLPVEARHLEPLLLALESAERSASQPSSITSATTPDSPHSPHPQSDEVNGVNSSQREWVWQERYIVLLWLSHLLLAPFDLASISSAENNPEDAAIPSLPGFRWPEQLPGIAVRVLPLAVKYLASPGKERDGARDLLVRMAMRRDMQQLGVLDALVNWALVSLRPQKAEGPSEQPYFYIGVLSFLASLLKSSVDTSDMDKHLLAVFNAVYAISAEESPLAVAIRSYAVARKMVIKVIRSVATLVLRQSSRDMAAGMELVENSISYLLECLADNDTPVRLAASKALSIIALKLDPDMAEQVVEAVLESLNRNVLWVKNPTKPDAAPTRDLAAVDPLEWHGLTLTLSHLLYRRSPPAERLPDIIHGLLLGLSFEKRSTSGGSIGTNVRDAACFGIWALARRYTTQELLAVPTKSVVAARVHSADASILQVLATELVAAGSLDSSGNIRRGASAALQELIGRHPDTVKQAIWVVQTVDYHAVALRSRAIHEVALGTTKLWNQYGHALLDGLMGWRGVGDPDAGARRVAAASFGSLTLELSQSSQGTDSLEQARASIDMVLRRLRSLQTRQVEERHGLLLCISSILDRFPEILGGQLEDGISTMTEATMVGSIIQELTAILQDSIDAKYRRPELVVEAANRLIVSSVPVLQAACIASAWPTLPNRTLKPGSQVVATDRTQDLLDVVTAVDSLDSIPAAVQGLVSKFHPVVTSGLSRPEKEVISAASEAALILLAFSRPAERDQITKQWANTIRHRPTSRTTHETGYFFALTAAHPIVTRQSQGKKRSDDDDVTSGAILARWAADTDIDTRVAILQSLSQSVVLRDQPLVFLDLLAEGLNDYTTNARGDVGSHVRLEALRATKRIWLCLETAMREQQSDNLRVAVSKLFLRVMRLAAEKLDRVRTVAQAVLGLTLLPSHASTFVKLTFSSRVYFHELLSLCTKRDAIHPLVSEMAAEEPQAWMAELLAGYVTSADTGNEDLVIASRAALTAFCDEAPEHLEAVCAGLVHNLAARQGQDRMLVPTVEVVAFLFHVGLFARCRTIDLKRLCLLVQKAGYKSGSVRKLEACVRVYGGVASLEKAQEREAEGIREARKRLGALLHHPWPRVRSVVIDELWMLFCEGEDDDTAARLKGVDWGRADKGAIKGIVADLGLA</sequence>
<feature type="domain" description="Tubulin-folding cofactor D C-terminal" evidence="4">
    <location>
        <begin position="1012"/>
        <end position="1188"/>
    </location>
</feature>
<feature type="repeat" description="HEAT" evidence="2">
    <location>
        <begin position="391"/>
        <end position="428"/>
    </location>
</feature>
<dbReference type="Pfam" id="PF23579">
    <property type="entry name" value="ARM_TBCD"/>
    <property type="match status" value="1"/>
</dbReference>
<reference evidence="6 7" key="1">
    <citation type="journal article" date="2018" name="Mol. Ecol.">
        <title>The obligate alkalophilic soda-lake fungus Sodiomyces alkalinus has shifted to a protein diet.</title>
        <authorList>
            <person name="Grum-Grzhimaylo A.A."/>
            <person name="Falkoski D.L."/>
            <person name="van den Heuvel J."/>
            <person name="Valero-Jimenez C.A."/>
            <person name="Min B."/>
            <person name="Choi I.G."/>
            <person name="Lipzen A."/>
            <person name="Daum C.G."/>
            <person name="Aanen D.K."/>
            <person name="Tsang A."/>
            <person name="Henrissat B."/>
            <person name="Bilanenko E.N."/>
            <person name="de Vries R.P."/>
            <person name="van Kan J.A.L."/>
            <person name="Grigoriev I.V."/>
            <person name="Debets A.J.M."/>
        </authorList>
    </citation>
    <scope>NUCLEOTIDE SEQUENCE [LARGE SCALE GENOMIC DNA]</scope>
    <source>
        <strain evidence="6 7">F11</strain>
    </source>
</reference>
<dbReference type="GO" id="GO:0048487">
    <property type="term" value="F:beta-tubulin binding"/>
    <property type="evidence" value="ECO:0007669"/>
    <property type="project" value="InterPro"/>
</dbReference>
<dbReference type="STRING" id="1314773.A0A3N2Q1T0"/>
<evidence type="ECO:0000259" key="4">
    <source>
        <dbReference type="Pfam" id="PF12612"/>
    </source>
</evidence>
<feature type="region of interest" description="Disordered" evidence="3">
    <location>
        <begin position="154"/>
        <end position="181"/>
    </location>
</feature>
<dbReference type="InterPro" id="IPR016024">
    <property type="entry name" value="ARM-type_fold"/>
</dbReference>
<dbReference type="OrthoDB" id="10253476at2759"/>
<dbReference type="GO" id="GO:0000226">
    <property type="term" value="P:microtubule cytoskeleton organization"/>
    <property type="evidence" value="ECO:0007669"/>
    <property type="project" value="TreeGrafter"/>
</dbReference>
<dbReference type="Proteomes" id="UP000272025">
    <property type="component" value="Unassembled WGS sequence"/>
</dbReference>
<dbReference type="GeneID" id="39577532"/>
<dbReference type="PROSITE" id="PS50077">
    <property type="entry name" value="HEAT_REPEAT"/>
    <property type="match status" value="1"/>
</dbReference>
<evidence type="ECO:0000256" key="3">
    <source>
        <dbReference type="SAM" id="MobiDB-lite"/>
    </source>
</evidence>
<evidence type="ECO:0000313" key="7">
    <source>
        <dbReference type="Proteomes" id="UP000272025"/>
    </source>
</evidence>
<dbReference type="InterPro" id="IPR022577">
    <property type="entry name" value="TBCD_C"/>
</dbReference>
<organism evidence="6 7">
    <name type="scientific">Sodiomyces alkalinus (strain CBS 110278 / VKM F-3762 / F11)</name>
    <name type="common">Alkaliphilic filamentous fungus</name>
    <dbReference type="NCBI Taxonomy" id="1314773"/>
    <lineage>
        <taxon>Eukaryota</taxon>
        <taxon>Fungi</taxon>
        <taxon>Dikarya</taxon>
        <taxon>Ascomycota</taxon>
        <taxon>Pezizomycotina</taxon>
        <taxon>Sordariomycetes</taxon>
        <taxon>Hypocreomycetidae</taxon>
        <taxon>Glomerellales</taxon>
        <taxon>Plectosphaerellaceae</taxon>
        <taxon>Sodiomyces</taxon>
    </lineage>
</organism>
<name>A0A3N2Q1T0_SODAK</name>
<dbReference type="AlphaFoldDB" id="A0A3N2Q1T0"/>
<dbReference type="SUPFAM" id="SSF48371">
    <property type="entry name" value="ARM repeat"/>
    <property type="match status" value="3"/>
</dbReference>
<keyword evidence="1" id="KW-0143">Chaperone</keyword>
<evidence type="ECO:0000259" key="5">
    <source>
        <dbReference type="Pfam" id="PF25767"/>
    </source>
</evidence>
<dbReference type="Pfam" id="PF12612">
    <property type="entry name" value="TFCD_C"/>
    <property type="match status" value="1"/>
</dbReference>
<feature type="compositionally biased region" description="Low complexity" evidence="3">
    <location>
        <begin position="154"/>
        <end position="167"/>
    </location>
</feature>
<dbReference type="EMBL" id="ML119052">
    <property type="protein sequence ID" value="ROT40666.1"/>
    <property type="molecule type" value="Genomic_DNA"/>
</dbReference>
<dbReference type="RefSeq" id="XP_028468472.1">
    <property type="nucleotide sequence ID" value="XM_028609054.1"/>
</dbReference>
<gene>
    <name evidence="6" type="ORF">SODALDRAFT_307042</name>
</gene>
<keyword evidence="7" id="KW-1185">Reference proteome</keyword>
<feature type="domain" description="Tubulin-folding cofactor D ARM repeats" evidence="5">
    <location>
        <begin position="465"/>
        <end position="590"/>
    </location>
</feature>
<accession>A0A3N2Q1T0</accession>
<evidence type="ECO:0000256" key="1">
    <source>
        <dbReference type="ARBA" id="ARBA00023186"/>
    </source>
</evidence>
<dbReference type="GO" id="GO:0005096">
    <property type="term" value="F:GTPase activator activity"/>
    <property type="evidence" value="ECO:0007669"/>
    <property type="project" value="InterPro"/>
</dbReference>
<feature type="domain" description="Tubulin-folding cofactor D ARM repeats" evidence="5">
    <location>
        <begin position="379"/>
        <end position="439"/>
    </location>
</feature>
<protein>
    <submittedName>
        <fullName evidence="6">Uncharacterized protein</fullName>
    </submittedName>
</protein>
<evidence type="ECO:0000256" key="2">
    <source>
        <dbReference type="PROSITE-ProRule" id="PRU00103"/>
    </source>
</evidence>
<dbReference type="PANTHER" id="PTHR12658:SF0">
    <property type="entry name" value="TUBULIN-SPECIFIC CHAPERONE D"/>
    <property type="match status" value="1"/>
</dbReference>
<dbReference type="Pfam" id="PF25767">
    <property type="entry name" value="ARM_TBCD_2nd"/>
    <property type="match status" value="2"/>
</dbReference>
<dbReference type="InterPro" id="IPR033162">
    <property type="entry name" value="TBCD"/>
</dbReference>
<dbReference type="InterPro" id="IPR058033">
    <property type="entry name" value="ARM_TBCD_2nd"/>
</dbReference>
<dbReference type="PANTHER" id="PTHR12658">
    <property type="entry name" value="BETA-TUBULIN COFACTOR D"/>
    <property type="match status" value="1"/>
</dbReference>
<proteinExistence type="predicted"/>
<dbReference type="GO" id="GO:0007021">
    <property type="term" value="P:tubulin complex assembly"/>
    <property type="evidence" value="ECO:0007669"/>
    <property type="project" value="InterPro"/>
</dbReference>
<evidence type="ECO:0000313" key="6">
    <source>
        <dbReference type="EMBL" id="ROT40666.1"/>
    </source>
</evidence>
<dbReference type="Gene3D" id="1.25.10.10">
    <property type="entry name" value="Leucine-rich Repeat Variant"/>
    <property type="match status" value="2"/>
</dbReference>
<dbReference type="InterPro" id="IPR021133">
    <property type="entry name" value="HEAT_type_2"/>
</dbReference>